<comment type="caution">
    <text evidence="1">The sequence shown here is derived from an EMBL/GenBank/DDBJ whole genome shotgun (WGS) entry which is preliminary data.</text>
</comment>
<reference evidence="1 2" key="1">
    <citation type="journal article" date="2021" name="Elife">
        <title>Chloroplast acquisition without the gene transfer in kleptoplastic sea slugs, Plakobranchus ocellatus.</title>
        <authorList>
            <person name="Maeda T."/>
            <person name="Takahashi S."/>
            <person name="Yoshida T."/>
            <person name="Shimamura S."/>
            <person name="Takaki Y."/>
            <person name="Nagai Y."/>
            <person name="Toyoda A."/>
            <person name="Suzuki Y."/>
            <person name="Arimoto A."/>
            <person name="Ishii H."/>
            <person name="Satoh N."/>
            <person name="Nishiyama T."/>
            <person name="Hasebe M."/>
            <person name="Maruyama T."/>
            <person name="Minagawa J."/>
            <person name="Obokata J."/>
            <person name="Shigenobu S."/>
        </authorList>
    </citation>
    <scope>NUCLEOTIDE SEQUENCE [LARGE SCALE GENOMIC DNA]</scope>
</reference>
<evidence type="ECO:0000313" key="2">
    <source>
        <dbReference type="Proteomes" id="UP000735302"/>
    </source>
</evidence>
<name>A0AAV3ZQL3_9GAST</name>
<dbReference type="AlphaFoldDB" id="A0AAV3ZQL3"/>
<gene>
    <name evidence="1" type="ORF">PoB_002452000</name>
</gene>
<organism evidence="1 2">
    <name type="scientific">Plakobranchus ocellatus</name>
    <dbReference type="NCBI Taxonomy" id="259542"/>
    <lineage>
        <taxon>Eukaryota</taxon>
        <taxon>Metazoa</taxon>
        <taxon>Spiralia</taxon>
        <taxon>Lophotrochozoa</taxon>
        <taxon>Mollusca</taxon>
        <taxon>Gastropoda</taxon>
        <taxon>Heterobranchia</taxon>
        <taxon>Euthyneura</taxon>
        <taxon>Panpulmonata</taxon>
        <taxon>Sacoglossa</taxon>
        <taxon>Placobranchoidea</taxon>
        <taxon>Plakobranchidae</taxon>
        <taxon>Plakobranchus</taxon>
    </lineage>
</organism>
<keyword evidence="2" id="KW-1185">Reference proteome</keyword>
<dbReference type="Proteomes" id="UP000735302">
    <property type="component" value="Unassembled WGS sequence"/>
</dbReference>
<evidence type="ECO:0000313" key="1">
    <source>
        <dbReference type="EMBL" id="GFN98014.1"/>
    </source>
</evidence>
<sequence length="165" mass="17932">MGICDSVTNPSFGRWACEAGGSRSSLSEAEEEGKVHAEIEKANGYKKCQDIMIIIKDFNAKIGDERIEDVVGPSGIDLLRSESPEHVWSEGKSDLSSDNQGDESLLWGVGSTVACESALRSAGTLLSRVRARYRRPGLTEGLKAMRSPCCGLAIYKKLKLSLCYE</sequence>
<proteinExistence type="predicted"/>
<accession>A0AAV3ZQL3</accession>
<protein>
    <submittedName>
        <fullName evidence="1">Uncharacterized protein</fullName>
    </submittedName>
</protein>
<dbReference type="EMBL" id="BLXT01002831">
    <property type="protein sequence ID" value="GFN98014.1"/>
    <property type="molecule type" value="Genomic_DNA"/>
</dbReference>